<evidence type="ECO:0000256" key="1">
    <source>
        <dbReference type="ARBA" id="ARBA00004141"/>
    </source>
</evidence>
<reference evidence="3" key="1">
    <citation type="submission" date="2023-02" db="EMBL/GenBank/DDBJ databases">
        <title>Genome of toxic invasive species Heracleum sosnowskyi carries increased number of genes despite the absence of recent whole-genome duplications.</title>
        <authorList>
            <person name="Schelkunov M."/>
            <person name="Shtratnikova V."/>
            <person name="Makarenko M."/>
            <person name="Klepikova A."/>
            <person name="Omelchenko D."/>
            <person name="Novikova G."/>
            <person name="Obukhova E."/>
            <person name="Bogdanov V."/>
            <person name="Penin A."/>
            <person name="Logacheva M."/>
        </authorList>
    </citation>
    <scope>NUCLEOTIDE SEQUENCE</scope>
    <source>
        <strain evidence="3">Hsosn_3</strain>
        <tissue evidence="3">Leaf</tissue>
    </source>
</reference>
<dbReference type="EMBL" id="JAUIZM010000011">
    <property type="protein sequence ID" value="KAK1356573.1"/>
    <property type="molecule type" value="Genomic_DNA"/>
</dbReference>
<dbReference type="PANTHER" id="PTHR46157:SF2">
    <property type="entry name" value="K(+) EFFLUX ANTIPORTER 1, CHLOROPLASTIC-RELATED"/>
    <property type="match status" value="1"/>
</dbReference>
<feature type="transmembrane region" description="Helical" evidence="2">
    <location>
        <begin position="12"/>
        <end position="36"/>
    </location>
</feature>
<comment type="subcellular location">
    <subcellularLocation>
        <location evidence="1">Membrane</location>
        <topology evidence="1">Multi-pass membrane protein</topology>
    </subcellularLocation>
</comment>
<dbReference type="Gene3D" id="1.20.1530.20">
    <property type="match status" value="1"/>
</dbReference>
<dbReference type="GO" id="GO:0016020">
    <property type="term" value="C:membrane"/>
    <property type="evidence" value="ECO:0007669"/>
    <property type="project" value="UniProtKB-SubCell"/>
</dbReference>
<dbReference type="AlphaFoldDB" id="A0AAD8GXT2"/>
<dbReference type="GO" id="GO:0015386">
    <property type="term" value="F:potassium:proton antiporter activity"/>
    <property type="evidence" value="ECO:0007669"/>
    <property type="project" value="TreeGrafter"/>
</dbReference>
<organism evidence="3 4">
    <name type="scientific">Heracleum sosnowskyi</name>
    <dbReference type="NCBI Taxonomy" id="360622"/>
    <lineage>
        <taxon>Eukaryota</taxon>
        <taxon>Viridiplantae</taxon>
        <taxon>Streptophyta</taxon>
        <taxon>Embryophyta</taxon>
        <taxon>Tracheophyta</taxon>
        <taxon>Spermatophyta</taxon>
        <taxon>Magnoliopsida</taxon>
        <taxon>eudicotyledons</taxon>
        <taxon>Gunneridae</taxon>
        <taxon>Pentapetalae</taxon>
        <taxon>asterids</taxon>
        <taxon>campanulids</taxon>
        <taxon>Apiales</taxon>
        <taxon>Apiaceae</taxon>
        <taxon>Apioideae</taxon>
        <taxon>apioid superclade</taxon>
        <taxon>Tordylieae</taxon>
        <taxon>Tordyliinae</taxon>
        <taxon>Heracleum</taxon>
    </lineage>
</organism>
<keyword evidence="2" id="KW-1133">Transmembrane helix</keyword>
<comment type="caution">
    <text evidence="3">The sequence shown here is derived from an EMBL/GenBank/DDBJ whole genome shotgun (WGS) entry which is preliminary data.</text>
</comment>
<keyword evidence="4" id="KW-1185">Reference proteome</keyword>
<accession>A0AAD8GXT2</accession>
<evidence type="ECO:0000313" key="4">
    <source>
        <dbReference type="Proteomes" id="UP001237642"/>
    </source>
</evidence>
<protein>
    <submittedName>
        <fullName evidence="3">Uncharacterized protein</fullName>
    </submittedName>
</protein>
<dbReference type="PANTHER" id="PTHR46157">
    <property type="entry name" value="K(+) EFFLUX ANTIPORTER 3, CHLOROPLASTIC"/>
    <property type="match status" value="1"/>
</dbReference>
<proteinExistence type="predicted"/>
<evidence type="ECO:0000313" key="3">
    <source>
        <dbReference type="EMBL" id="KAK1356573.1"/>
    </source>
</evidence>
<name>A0AAD8GXT2_9APIA</name>
<dbReference type="GO" id="GO:0009507">
    <property type="term" value="C:chloroplast"/>
    <property type="evidence" value="ECO:0007669"/>
    <property type="project" value="TreeGrafter"/>
</dbReference>
<dbReference type="InterPro" id="IPR038770">
    <property type="entry name" value="Na+/solute_symporter_sf"/>
</dbReference>
<feature type="transmembrane region" description="Helical" evidence="2">
    <location>
        <begin position="56"/>
        <end position="73"/>
    </location>
</feature>
<keyword evidence="2" id="KW-0812">Transmembrane</keyword>
<dbReference type="Proteomes" id="UP001237642">
    <property type="component" value="Unassembled WGS sequence"/>
</dbReference>
<sequence length="238" mass="25955">MVTQPISGAWSFAFPLIITSILLGVCSHSCSLPLIARFASVFNGLIKSGRKQLPKLVVGLLLAGSGVAFYATCTEKLRKLPEKLKILMDKIPHQEINEEEASLFDMLWLLLASVIFVPLFQKIPGGSPVLGYLTAGILIGPYGCSIIRNGSELWNDGDRFKKFAHASLELSKVYVELGSLNNSRRELFAAEMHLKNTIKQDMVGVGVLAEAVSIGKGKQDLTGTATDPYEPLKYRTST</sequence>
<gene>
    <name evidence="3" type="ORF">POM88_049829</name>
</gene>
<keyword evidence="2" id="KW-0472">Membrane</keyword>
<reference evidence="3" key="2">
    <citation type="submission" date="2023-05" db="EMBL/GenBank/DDBJ databases">
        <authorList>
            <person name="Schelkunov M.I."/>
        </authorList>
    </citation>
    <scope>NUCLEOTIDE SEQUENCE</scope>
    <source>
        <strain evidence="3">Hsosn_3</strain>
        <tissue evidence="3">Leaf</tissue>
    </source>
</reference>
<evidence type="ECO:0000256" key="2">
    <source>
        <dbReference type="SAM" id="Phobius"/>
    </source>
</evidence>